<dbReference type="PANTHER" id="PTHR22966:SF61">
    <property type="entry name" value="2-AMINOETHANETHIOL DIOXYGENASE"/>
    <property type="match status" value="1"/>
</dbReference>
<dbReference type="PANTHER" id="PTHR22966">
    <property type="entry name" value="2-AMINOETHANETHIOL DIOXYGENASE"/>
    <property type="match status" value="1"/>
</dbReference>
<name>A0A161ZR24_DAUCS</name>
<dbReference type="GO" id="GO:0046872">
    <property type="term" value="F:metal ion binding"/>
    <property type="evidence" value="ECO:0007669"/>
    <property type="project" value="UniProtKB-KW"/>
</dbReference>
<accession>A0A161ZR24</accession>
<evidence type="ECO:0000256" key="6">
    <source>
        <dbReference type="ARBA" id="ARBA00023004"/>
    </source>
</evidence>
<dbReference type="Gramene" id="KZM90092">
    <property type="protein sequence ID" value="KZM90092"/>
    <property type="gene ID" value="DCAR_022543"/>
</dbReference>
<keyword evidence="10" id="KW-1185">Reference proteome</keyword>
<organism evidence="8">
    <name type="scientific">Daucus carota subsp. sativus</name>
    <name type="common">Carrot</name>
    <dbReference type="NCBI Taxonomy" id="79200"/>
    <lineage>
        <taxon>Eukaryota</taxon>
        <taxon>Viridiplantae</taxon>
        <taxon>Streptophyta</taxon>
        <taxon>Embryophyta</taxon>
        <taxon>Tracheophyta</taxon>
        <taxon>Spermatophyta</taxon>
        <taxon>Magnoliopsida</taxon>
        <taxon>eudicotyledons</taxon>
        <taxon>Gunneridae</taxon>
        <taxon>Pentapetalae</taxon>
        <taxon>asterids</taxon>
        <taxon>campanulids</taxon>
        <taxon>Apiales</taxon>
        <taxon>Apiaceae</taxon>
        <taxon>Apioideae</taxon>
        <taxon>Scandiceae</taxon>
        <taxon>Daucinae</taxon>
        <taxon>Daucus</taxon>
        <taxon>Daucus sect. Daucus</taxon>
    </lineage>
</organism>
<dbReference type="EMBL" id="LNRQ01000006">
    <property type="protein sequence ID" value="KZM90092.1"/>
    <property type="molecule type" value="Genomic_DNA"/>
</dbReference>
<comment type="catalytic activity">
    <reaction evidence="7">
        <text>L-cysteine + O2 = 3-sulfino-L-alanine + H(+)</text>
        <dbReference type="Rhea" id="RHEA:20441"/>
        <dbReference type="ChEBI" id="CHEBI:15378"/>
        <dbReference type="ChEBI" id="CHEBI:15379"/>
        <dbReference type="ChEBI" id="CHEBI:35235"/>
        <dbReference type="ChEBI" id="CHEBI:61085"/>
        <dbReference type="EC" id="1.13.11.20"/>
    </reaction>
    <physiologicalReaction direction="left-to-right" evidence="7">
        <dbReference type="Rhea" id="RHEA:20442"/>
    </physiologicalReaction>
</comment>
<evidence type="ECO:0000256" key="4">
    <source>
        <dbReference type="ARBA" id="ARBA00022723"/>
    </source>
</evidence>
<gene>
    <name evidence="8" type="ORF">DCAR_022543</name>
    <name evidence="9" type="ORF">DCAR_0519992</name>
</gene>
<protein>
    <recommendedName>
        <fullName evidence="3">cysteine dioxygenase</fullName>
        <ecNumber evidence="3">1.13.11.20</ecNumber>
    </recommendedName>
</protein>
<proteinExistence type="inferred from homology"/>
<comment type="similarity">
    <text evidence="2">Belongs to the cysteine dioxygenase family.</text>
</comment>
<evidence type="ECO:0000256" key="5">
    <source>
        <dbReference type="ARBA" id="ARBA00023002"/>
    </source>
</evidence>
<comment type="cofactor">
    <cofactor evidence="1">
        <name>Fe(2+)</name>
        <dbReference type="ChEBI" id="CHEBI:29033"/>
    </cofactor>
</comment>
<evidence type="ECO:0000313" key="8">
    <source>
        <dbReference type="EMBL" id="KZM90092.1"/>
    </source>
</evidence>
<reference evidence="8" key="1">
    <citation type="journal article" date="2016" name="Nat. Genet.">
        <title>A high-quality carrot genome assembly provides new insights into carotenoid accumulation and asterid genome evolution.</title>
        <authorList>
            <person name="Iorizzo M."/>
            <person name="Ellison S."/>
            <person name="Senalik D."/>
            <person name="Zeng P."/>
            <person name="Satapoomin P."/>
            <person name="Huang J."/>
            <person name="Bowman M."/>
            <person name="Iovene M."/>
            <person name="Sanseverino W."/>
            <person name="Cavagnaro P."/>
            <person name="Yildiz M."/>
            <person name="Macko-Podgorni A."/>
            <person name="Moranska E."/>
            <person name="Grzebelus E."/>
            <person name="Grzebelus D."/>
            <person name="Ashrafi H."/>
            <person name="Zheng Z."/>
            <person name="Cheng S."/>
            <person name="Spooner D."/>
            <person name="Van Deynze A."/>
            <person name="Simon P."/>
        </authorList>
    </citation>
    <scope>NUCLEOTIDE SEQUENCE [LARGE SCALE GENOMIC DNA]</scope>
    <source>
        <tissue evidence="8">Leaf</tissue>
    </source>
</reference>
<sequence length="190" mass="21141">MFDHASNASYPFHYIDITHYGLPTELKKRNELKKICASTLASEFPKDCKFFPADTKDDLHKVLHLGNVGDVLLSMTIPGCLSEYIVEDGVFSVDPLRTANRVIPAWALRLAKAKEDNEASTPCNTSGLYPASGGNLHSFRAIKPCAFLDVLAPPYSHSEGRRCTFYRKYDFSILPGTVRAIMPLFVSIIL</sequence>
<dbReference type="EMBL" id="CP093347">
    <property type="protein sequence ID" value="WOH00623.1"/>
    <property type="molecule type" value="Genomic_DNA"/>
</dbReference>
<keyword evidence="6" id="KW-0408">Iron</keyword>
<dbReference type="SUPFAM" id="SSF51182">
    <property type="entry name" value="RmlC-like cupins"/>
    <property type="match status" value="1"/>
</dbReference>
<evidence type="ECO:0000256" key="2">
    <source>
        <dbReference type="ARBA" id="ARBA00006622"/>
    </source>
</evidence>
<dbReference type="GO" id="GO:0070483">
    <property type="term" value="P:detection of hypoxia"/>
    <property type="evidence" value="ECO:0007669"/>
    <property type="project" value="UniProtKB-ARBA"/>
</dbReference>
<keyword evidence="4" id="KW-0479">Metal-binding</keyword>
<evidence type="ECO:0000313" key="9">
    <source>
        <dbReference type="EMBL" id="WOH00623.1"/>
    </source>
</evidence>
<evidence type="ECO:0000256" key="3">
    <source>
        <dbReference type="ARBA" id="ARBA00013133"/>
    </source>
</evidence>
<dbReference type="InterPro" id="IPR011051">
    <property type="entry name" value="RmlC_Cupin_sf"/>
</dbReference>
<dbReference type="GO" id="GO:0017172">
    <property type="term" value="F:cysteine dioxygenase activity"/>
    <property type="evidence" value="ECO:0007669"/>
    <property type="project" value="UniProtKB-EC"/>
</dbReference>
<dbReference type="Pfam" id="PF07847">
    <property type="entry name" value="PCO_ADO"/>
    <property type="match status" value="1"/>
</dbReference>
<evidence type="ECO:0000313" key="10">
    <source>
        <dbReference type="Proteomes" id="UP000077755"/>
    </source>
</evidence>
<evidence type="ECO:0000256" key="1">
    <source>
        <dbReference type="ARBA" id="ARBA00001954"/>
    </source>
</evidence>
<dbReference type="Proteomes" id="UP000077755">
    <property type="component" value="Chromosome 5"/>
</dbReference>
<dbReference type="InterPro" id="IPR012864">
    <property type="entry name" value="PCO/ADO"/>
</dbReference>
<keyword evidence="5" id="KW-0560">Oxidoreductase</keyword>
<dbReference type="AlphaFoldDB" id="A0A161ZR24"/>
<reference evidence="9" key="2">
    <citation type="submission" date="2022-03" db="EMBL/GenBank/DDBJ databases">
        <title>Draft title - Genomic analysis of global carrot germplasm unveils the trajectory of domestication and the origin of high carotenoid orange carrot.</title>
        <authorList>
            <person name="Iorizzo M."/>
            <person name="Ellison S."/>
            <person name="Senalik D."/>
            <person name="Macko-Podgorni A."/>
            <person name="Grzebelus D."/>
            <person name="Bostan H."/>
            <person name="Rolling W."/>
            <person name="Curaba J."/>
            <person name="Simon P."/>
        </authorList>
    </citation>
    <scope>NUCLEOTIDE SEQUENCE</scope>
    <source>
        <tissue evidence="9">Leaf</tissue>
    </source>
</reference>
<evidence type="ECO:0000256" key="7">
    <source>
        <dbReference type="ARBA" id="ARBA00024284"/>
    </source>
</evidence>
<dbReference type="EC" id="1.13.11.20" evidence="3"/>